<keyword evidence="1" id="KW-0812">Transmembrane</keyword>
<organism evidence="2 3">
    <name type="scientific">Trypanosoma congolense (strain IL3000)</name>
    <dbReference type="NCBI Taxonomy" id="1068625"/>
    <lineage>
        <taxon>Eukaryota</taxon>
        <taxon>Discoba</taxon>
        <taxon>Euglenozoa</taxon>
        <taxon>Kinetoplastea</taxon>
        <taxon>Metakinetoplastina</taxon>
        <taxon>Trypanosomatida</taxon>
        <taxon>Trypanosomatidae</taxon>
        <taxon>Trypanosoma</taxon>
        <taxon>Nannomonas</taxon>
    </lineage>
</organism>
<reference evidence="2 3" key="2">
    <citation type="journal article" date="2012" name="Proc. Natl. Acad. Sci. U.S.A.">
        <title>Antigenic diversity is generated by distinct evolutionary mechanisms in African trypanosome species.</title>
        <authorList>
            <person name="Jackson A.P."/>
            <person name="Berry A."/>
            <person name="Aslett M."/>
            <person name="Allison H.C."/>
            <person name="Burton P."/>
            <person name="Vavrova-Anderson J."/>
            <person name="Brown R."/>
            <person name="Browne H."/>
            <person name="Corton N."/>
            <person name="Hauser H."/>
            <person name="Gamble J."/>
            <person name="Gilderthorp R."/>
            <person name="Marcello L."/>
            <person name="McQuillan J."/>
            <person name="Otto T.D."/>
            <person name="Quail M.A."/>
            <person name="Sanders M.J."/>
            <person name="van Tonder A."/>
            <person name="Ginger M.L."/>
            <person name="Field M.C."/>
            <person name="Barry J.D."/>
            <person name="Hertz-Fowler C."/>
            <person name="Berriman M."/>
        </authorList>
    </citation>
    <scope>NUCLEOTIDE SEQUENCE [LARGE SCALE GENOMIC DNA]</scope>
    <source>
        <strain evidence="2 3">IL3000</strain>
    </source>
</reference>
<protein>
    <submittedName>
        <fullName evidence="2">Uncharacterized protein</fullName>
    </submittedName>
</protein>
<accession>F9WFL7</accession>
<evidence type="ECO:0000256" key="1">
    <source>
        <dbReference type="SAM" id="Phobius"/>
    </source>
</evidence>
<keyword evidence="3" id="KW-1185">Reference proteome</keyword>
<reference evidence="3" key="1">
    <citation type="submission" date="2011-07" db="EMBL/GenBank/DDBJ databases">
        <title>Divergent evolution of antigenic variation in African trypanosomes.</title>
        <authorList>
            <person name="Jackson A.P."/>
            <person name="Berry A."/>
            <person name="Allison H.C."/>
            <person name="Burton P."/>
            <person name="Anderson J."/>
            <person name="Aslett M."/>
            <person name="Brown R."/>
            <person name="Corton N."/>
            <person name="Harris D."/>
            <person name="Hauser H."/>
            <person name="Gamble J."/>
            <person name="Gilderthorp R."/>
            <person name="McQuillan J."/>
            <person name="Quail M.A."/>
            <person name="Sanders M."/>
            <person name="Van Tonder A."/>
            <person name="Ginger M.L."/>
            <person name="Donelson J.E."/>
            <person name="Field M.C."/>
            <person name="Barry J.D."/>
            <person name="Berriman M."/>
            <person name="Hertz-Fowler C."/>
        </authorList>
    </citation>
    <scope>NUCLEOTIDE SEQUENCE [LARGE SCALE GENOMIC DNA]</scope>
    <source>
        <strain evidence="3">IL3000</strain>
    </source>
</reference>
<gene>
    <name evidence="2" type="ORF">TCIL3000_0_10560</name>
</gene>
<keyword evidence="1" id="KW-0472">Membrane</keyword>
<sequence>MPYFRGTTPGSWLTQIGRRGMFFCSISVATLLSYLPFCLLLPGLTKPPQYLTTVKAKFFLLMMSHFSLLFPSCPFDFPPPHYHQSAVSLTADAVRLVMWLVISLLRKLTKLFSNHFFIIINPIVHSMNICA</sequence>
<keyword evidence="1" id="KW-1133">Transmembrane helix</keyword>
<comment type="caution">
    <text evidence="2">The sequence shown here is derived from an EMBL/GenBank/DDBJ whole genome shotgun (WGS) entry which is preliminary data.</text>
</comment>
<evidence type="ECO:0000313" key="2">
    <source>
        <dbReference type="EMBL" id="CCD16093.1"/>
    </source>
</evidence>
<evidence type="ECO:0000313" key="3">
    <source>
        <dbReference type="Proteomes" id="UP000000702"/>
    </source>
</evidence>
<dbReference type="Proteomes" id="UP000000702">
    <property type="component" value="Unassembled WGS sequence"/>
</dbReference>
<dbReference type="AlphaFoldDB" id="F9WFL7"/>
<feature type="transmembrane region" description="Helical" evidence="1">
    <location>
        <begin position="20"/>
        <end position="44"/>
    </location>
</feature>
<dbReference type="EMBL" id="CAEQ01002160">
    <property type="protein sequence ID" value="CCD16093.1"/>
    <property type="molecule type" value="Genomic_DNA"/>
</dbReference>
<proteinExistence type="predicted"/>
<name>F9WFL7_TRYCI</name>